<keyword evidence="3" id="KW-1185">Reference proteome</keyword>
<feature type="chain" id="PRO_5035186337" evidence="1">
    <location>
        <begin position="23"/>
        <end position="76"/>
    </location>
</feature>
<dbReference type="RefSeq" id="WP_188223910.1">
    <property type="nucleotide sequence ID" value="NZ_JACVXD010000006.1"/>
</dbReference>
<evidence type="ECO:0000256" key="1">
    <source>
        <dbReference type="SAM" id="SignalP"/>
    </source>
</evidence>
<accession>A0A8J6PZ17</accession>
<name>A0A8J6PZ17_9FLAO</name>
<evidence type="ECO:0000313" key="3">
    <source>
        <dbReference type="Proteomes" id="UP000621516"/>
    </source>
</evidence>
<dbReference type="AlphaFoldDB" id="A0A8J6PZ17"/>
<evidence type="ECO:0000313" key="2">
    <source>
        <dbReference type="EMBL" id="MBD0824611.1"/>
    </source>
</evidence>
<feature type="signal peptide" evidence="1">
    <location>
        <begin position="1"/>
        <end position="22"/>
    </location>
</feature>
<dbReference type="Proteomes" id="UP000621516">
    <property type="component" value="Unassembled WGS sequence"/>
</dbReference>
<keyword evidence="1" id="KW-0732">Signal</keyword>
<sequence>MKTLLSNLFAIFMLFFATTLEAKSIKTSNFNDIFKTLESPNDDWWWCYEINRVESEDLMTGETEVTTTYRCVWVEL</sequence>
<protein>
    <submittedName>
        <fullName evidence="2">Uncharacterized protein</fullName>
    </submittedName>
</protein>
<dbReference type="EMBL" id="JACVXD010000006">
    <property type="protein sequence ID" value="MBD0824611.1"/>
    <property type="molecule type" value="Genomic_DNA"/>
</dbReference>
<gene>
    <name evidence="2" type="ORF">ICJ85_11355</name>
</gene>
<proteinExistence type="predicted"/>
<reference evidence="2 3" key="1">
    <citation type="journal article" date="2018" name="J. Microbiol.">
        <title>Aestuariibaculum marinum sp. nov., a marine bacterium isolated from seawater in South Korea.</title>
        <authorList>
            <person name="Choi J."/>
            <person name="Lee D."/>
            <person name="Jang J.H."/>
            <person name="Cha S."/>
            <person name="Seo T."/>
        </authorList>
    </citation>
    <scope>NUCLEOTIDE SEQUENCE [LARGE SCALE GENOMIC DNA]</scope>
    <source>
        <strain evidence="2 3">IP7</strain>
    </source>
</reference>
<comment type="caution">
    <text evidence="2">The sequence shown here is derived from an EMBL/GenBank/DDBJ whole genome shotgun (WGS) entry which is preliminary data.</text>
</comment>
<organism evidence="2 3">
    <name type="scientific">Aestuariibaculum marinum</name>
    <dbReference type="NCBI Taxonomy" id="2683592"/>
    <lineage>
        <taxon>Bacteria</taxon>
        <taxon>Pseudomonadati</taxon>
        <taxon>Bacteroidota</taxon>
        <taxon>Flavobacteriia</taxon>
        <taxon>Flavobacteriales</taxon>
        <taxon>Flavobacteriaceae</taxon>
    </lineage>
</organism>